<proteinExistence type="predicted"/>
<name>A0A3N5AWJ7_9THEO</name>
<dbReference type="Gene3D" id="3.10.129.10">
    <property type="entry name" value="Hotdog Thioesterase"/>
    <property type="match status" value="1"/>
</dbReference>
<keyword evidence="5" id="KW-1185">Reference proteome</keyword>
<dbReference type="InterPro" id="IPR003736">
    <property type="entry name" value="PAAI_dom"/>
</dbReference>
<sequence length="167" mass="18010">MVSFLLLMGHSWEDLARRSRKSKSMSNKPPADQVTEQGGDLYRTLVEGDPFPKALGVAVTRLAPGYAEATLRVREEMLNFAGVTHGGVIFALADTVFGLASNAYGATALAIHADIDFLRATTAGAVLTARAVEESRGGRLTHYRVTVEDDEGRLIALFRGIAYIKKG</sequence>
<dbReference type="EMBL" id="RKRE01000001">
    <property type="protein sequence ID" value="RPF49344.1"/>
    <property type="molecule type" value="Genomic_DNA"/>
</dbReference>
<evidence type="ECO:0000313" key="4">
    <source>
        <dbReference type="EMBL" id="RPF49344.1"/>
    </source>
</evidence>
<dbReference type="SUPFAM" id="SSF54637">
    <property type="entry name" value="Thioesterase/thiol ester dehydrase-isomerase"/>
    <property type="match status" value="1"/>
</dbReference>
<evidence type="ECO:0000256" key="1">
    <source>
        <dbReference type="ARBA" id="ARBA00022801"/>
    </source>
</evidence>
<organism evidence="4 5">
    <name type="scientific">Thermodesulfitimonas autotrophica</name>
    <dbReference type="NCBI Taxonomy" id="1894989"/>
    <lineage>
        <taxon>Bacteria</taxon>
        <taxon>Bacillati</taxon>
        <taxon>Bacillota</taxon>
        <taxon>Clostridia</taxon>
        <taxon>Thermoanaerobacterales</taxon>
        <taxon>Thermoanaerobacteraceae</taxon>
        <taxon>Thermodesulfitimonas</taxon>
    </lineage>
</organism>
<evidence type="ECO:0000313" key="5">
    <source>
        <dbReference type="Proteomes" id="UP000282654"/>
    </source>
</evidence>
<evidence type="ECO:0000256" key="2">
    <source>
        <dbReference type="SAM" id="MobiDB-lite"/>
    </source>
</evidence>
<dbReference type="Pfam" id="PF03061">
    <property type="entry name" value="4HBT"/>
    <property type="match status" value="1"/>
</dbReference>
<dbReference type="AlphaFoldDB" id="A0A3N5AWJ7"/>
<dbReference type="PANTHER" id="PTHR42856">
    <property type="entry name" value="ACYL-COENZYME A THIOESTERASE PAAI"/>
    <property type="match status" value="1"/>
</dbReference>
<feature type="region of interest" description="Disordered" evidence="2">
    <location>
        <begin position="18"/>
        <end position="37"/>
    </location>
</feature>
<feature type="domain" description="Thioesterase" evidence="3">
    <location>
        <begin position="82"/>
        <end position="155"/>
    </location>
</feature>
<dbReference type="Proteomes" id="UP000282654">
    <property type="component" value="Unassembled WGS sequence"/>
</dbReference>
<reference evidence="4 5" key="1">
    <citation type="submission" date="2018-11" db="EMBL/GenBank/DDBJ databases">
        <title>Genomic Encyclopedia of Type Strains, Phase IV (KMG-IV): sequencing the most valuable type-strain genomes for metagenomic binning, comparative biology and taxonomic classification.</title>
        <authorList>
            <person name="Goeker M."/>
        </authorList>
    </citation>
    <scope>NUCLEOTIDE SEQUENCE [LARGE SCALE GENOMIC DNA]</scope>
    <source>
        <strain evidence="4 5">DSM 102936</strain>
    </source>
</reference>
<evidence type="ECO:0000259" key="3">
    <source>
        <dbReference type="Pfam" id="PF03061"/>
    </source>
</evidence>
<dbReference type="InterPro" id="IPR029069">
    <property type="entry name" value="HotDog_dom_sf"/>
</dbReference>
<dbReference type="OrthoDB" id="286702at2"/>
<dbReference type="CDD" id="cd03443">
    <property type="entry name" value="PaaI_thioesterase"/>
    <property type="match status" value="1"/>
</dbReference>
<accession>A0A3N5AWJ7</accession>
<keyword evidence="1" id="KW-0378">Hydrolase</keyword>
<dbReference type="PANTHER" id="PTHR42856:SF1">
    <property type="entry name" value="ACYL-COENZYME A THIOESTERASE PAAI"/>
    <property type="match status" value="1"/>
</dbReference>
<dbReference type="NCBIfam" id="TIGR00369">
    <property type="entry name" value="unchar_dom_1"/>
    <property type="match status" value="1"/>
</dbReference>
<protein>
    <submittedName>
        <fullName evidence="4">Acyl-CoA thioesterase</fullName>
    </submittedName>
</protein>
<gene>
    <name evidence="4" type="ORF">EDD75_0152</name>
</gene>
<dbReference type="GO" id="GO:0016289">
    <property type="term" value="F:acyl-CoA hydrolase activity"/>
    <property type="evidence" value="ECO:0007669"/>
    <property type="project" value="TreeGrafter"/>
</dbReference>
<dbReference type="InterPro" id="IPR052723">
    <property type="entry name" value="Acyl-CoA_thioesterase_PaaI"/>
</dbReference>
<comment type="caution">
    <text evidence="4">The sequence shown here is derived from an EMBL/GenBank/DDBJ whole genome shotgun (WGS) entry which is preliminary data.</text>
</comment>
<dbReference type="InterPro" id="IPR006683">
    <property type="entry name" value="Thioestr_dom"/>
</dbReference>